<protein>
    <submittedName>
        <fullName evidence="1">Uncharacterized protein</fullName>
    </submittedName>
</protein>
<dbReference type="AlphaFoldDB" id="A0AAV4UQ90"/>
<sequence length="119" mass="13962">MDAGHPLEDMFPAFQSMRTLPPDFQGIVHILYRWPDNDFKLDKIEMVLIAEAIRIRQLKTDVNKIEIDNSVDSFVVNHKINKVSDNSRVYDCKNKPKSKFKNEIGPCYVCKKMDYLKRN</sequence>
<proteinExistence type="predicted"/>
<reference evidence="1 2" key="1">
    <citation type="submission" date="2021-06" db="EMBL/GenBank/DDBJ databases">
        <title>Caerostris darwini draft genome.</title>
        <authorList>
            <person name="Kono N."/>
            <person name="Arakawa K."/>
        </authorList>
    </citation>
    <scope>NUCLEOTIDE SEQUENCE [LARGE SCALE GENOMIC DNA]</scope>
</reference>
<comment type="caution">
    <text evidence="1">The sequence shown here is derived from an EMBL/GenBank/DDBJ whole genome shotgun (WGS) entry which is preliminary data.</text>
</comment>
<dbReference type="Proteomes" id="UP001054837">
    <property type="component" value="Unassembled WGS sequence"/>
</dbReference>
<keyword evidence="2" id="KW-1185">Reference proteome</keyword>
<gene>
    <name evidence="1" type="ORF">CDAR_38981</name>
</gene>
<dbReference type="EMBL" id="BPLQ01011751">
    <property type="protein sequence ID" value="GIY60127.1"/>
    <property type="molecule type" value="Genomic_DNA"/>
</dbReference>
<accession>A0AAV4UQ90</accession>
<evidence type="ECO:0000313" key="2">
    <source>
        <dbReference type="Proteomes" id="UP001054837"/>
    </source>
</evidence>
<evidence type="ECO:0000313" key="1">
    <source>
        <dbReference type="EMBL" id="GIY60127.1"/>
    </source>
</evidence>
<name>A0AAV4UQ90_9ARAC</name>
<organism evidence="1 2">
    <name type="scientific">Caerostris darwini</name>
    <dbReference type="NCBI Taxonomy" id="1538125"/>
    <lineage>
        <taxon>Eukaryota</taxon>
        <taxon>Metazoa</taxon>
        <taxon>Ecdysozoa</taxon>
        <taxon>Arthropoda</taxon>
        <taxon>Chelicerata</taxon>
        <taxon>Arachnida</taxon>
        <taxon>Araneae</taxon>
        <taxon>Araneomorphae</taxon>
        <taxon>Entelegynae</taxon>
        <taxon>Araneoidea</taxon>
        <taxon>Araneidae</taxon>
        <taxon>Caerostris</taxon>
    </lineage>
</organism>